<dbReference type="Proteomes" id="UP001652660">
    <property type="component" value="Chromosome 11c"/>
</dbReference>
<keyword evidence="2" id="KW-0964">Secreted</keyword>
<evidence type="ECO:0000256" key="2">
    <source>
        <dbReference type="ARBA" id="ARBA00022525"/>
    </source>
</evidence>
<protein>
    <submittedName>
        <fullName evidence="6">Probable inactive purple acid phosphatase 1 isoform X1</fullName>
    </submittedName>
</protein>
<evidence type="ECO:0000256" key="1">
    <source>
        <dbReference type="ARBA" id="ARBA00004613"/>
    </source>
</evidence>
<sequence length="334" mass="37063">MHFAVVVINLFLEVLEKVSFLQFCTCFDWFQSLFWGELRVMLHLLVILSTLLTFKGVTSHRVQALSTIAIHKAVIAIDPKASIKASPSVLGLNGQQKELVTLEYSIPNPSIEDWIGVFSPSNFSASTCPPENVTATPPLLCTAPTKLQNANFSNPRYKSTGKGLLTLQLINQRSVFSFAVFSGGLLKPKSVALSNAISFANPNAPLYPRLAQGKEWNEMTVTWTSGYGLEEAEPFIEWGPQGGERRRSLAVTLTFDRNSMCGAPARTVGWRDPGFIHTSFMKELWPNSKYTYKLGHRLLNGQYIWSQTYQFKASPYPGQNSAQGVVIFGDMGKV</sequence>
<proteinExistence type="predicted"/>
<evidence type="ECO:0000259" key="3">
    <source>
        <dbReference type="Pfam" id="PF16656"/>
    </source>
</evidence>
<dbReference type="PANTHER" id="PTHR45778:SF16">
    <property type="entry name" value="INACTIVE PURPLE ACID PHOSPHATASE 1-RELATED"/>
    <property type="match status" value="1"/>
</dbReference>
<organism evidence="5 6">
    <name type="scientific">Coffea arabica</name>
    <name type="common">Arabian coffee</name>
    <dbReference type="NCBI Taxonomy" id="13443"/>
    <lineage>
        <taxon>Eukaryota</taxon>
        <taxon>Viridiplantae</taxon>
        <taxon>Streptophyta</taxon>
        <taxon>Embryophyta</taxon>
        <taxon>Tracheophyta</taxon>
        <taxon>Spermatophyta</taxon>
        <taxon>Magnoliopsida</taxon>
        <taxon>eudicotyledons</taxon>
        <taxon>Gunneridae</taxon>
        <taxon>Pentapetalae</taxon>
        <taxon>asterids</taxon>
        <taxon>lamiids</taxon>
        <taxon>Gentianales</taxon>
        <taxon>Rubiaceae</taxon>
        <taxon>Ixoroideae</taxon>
        <taxon>Gardenieae complex</taxon>
        <taxon>Bertiereae - Coffeeae clade</taxon>
        <taxon>Coffeeae</taxon>
        <taxon>Coffea</taxon>
    </lineage>
</organism>
<dbReference type="GeneID" id="140016755"/>
<dbReference type="InterPro" id="IPR015914">
    <property type="entry name" value="PAPs_N"/>
</dbReference>
<evidence type="ECO:0000313" key="6">
    <source>
        <dbReference type="RefSeq" id="XP_071926591.1"/>
    </source>
</evidence>
<dbReference type="Pfam" id="PF16656">
    <property type="entry name" value="Pur_ac_phosph_N"/>
    <property type="match status" value="1"/>
</dbReference>
<name>A0ABM4W473_COFAR</name>
<accession>A0ABM4W473</accession>
<dbReference type="InterPro" id="IPR008963">
    <property type="entry name" value="Purple_acid_Pase-like_N"/>
</dbReference>
<dbReference type="Pfam" id="PF17808">
    <property type="entry name" value="fn3_PAP"/>
    <property type="match status" value="1"/>
</dbReference>
<dbReference type="SUPFAM" id="SSF49363">
    <property type="entry name" value="Purple acid phosphatase, N-terminal domain"/>
    <property type="match status" value="1"/>
</dbReference>
<dbReference type="InterPro" id="IPR040974">
    <property type="entry name" value="Fn3_PAP"/>
</dbReference>
<reference evidence="6" key="1">
    <citation type="submission" date="2025-08" db="UniProtKB">
        <authorList>
            <consortium name="RefSeq"/>
        </authorList>
    </citation>
    <scope>IDENTIFICATION</scope>
    <source>
        <tissue evidence="6">Leaves</tissue>
    </source>
</reference>
<feature type="domain" description="Purple acid phosphatase Fn3-like" evidence="4">
    <location>
        <begin position="83"/>
        <end position="201"/>
    </location>
</feature>
<evidence type="ECO:0000313" key="5">
    <source>
        <dbReference type="Proteomes" id="UP001652660"/>
    </source>
</evidence>
<dbReference type="RefSeq" id="XP_071926591.1">
    <property type="nucleotide sequence ID" value="XM_072070490.1"/>
</dbReference>
<gene>
    <name evidence="6" type="primary">LOC140016755</name>
</gene>
<keyword evidence="5" id="KW-1185">Reference proteome</keyword>
<feature type="domain" description="Purple acid phosphatase N-terminal" evidence="3">
    <location>
        <begin position="208"/>
        <end position="312"/>
    </location>
</feature>
<evidence type="ECO:0000259" key="4">
    <source>
        <dbReference type="Pfam" id="PF17808"/>
    </source>
</evidence>
<dbReference type="Gene3D" id="2.60.40.380">
    <property type="entry name" value="Purple acid phosphatase-like, N-terminal"/>
    <property type="match status" value="1"/>
</dbReference>
<comment type="subcellular location">
    <subcellularLocation>
        <location evidence="1">Secreted</location>
    </subcellularLocation>
</comment>
<dbReference type="PANTHER" id="PTHR45778">
    <property type="entry name" value="PURPLE ACID PHOSPHATASE-RELATED"/>
    <property type="match status" value="1"/>
</dbReference>